<dbReference type="OrthoDB" id="9780818at2"/>
<feature type="transmembrane region" description="Helical" evidence="1">
    <location>
        <begin position="356"/>
        <end position="374"/>
    </location>
</feature>
<dbReference type="Pfam" id="PF04892">
    <property type="entry name" value="VanZ"/>
    <property type="match status" value="1"/>
</dbReference>
<evidence type="ECO:0000313" key="4">
    <source>
        <dbReference type="Proteomes" id="UP000321548"/>
    </source>
</evidence>
<accession>A0A5C8NS45</accession>
<dbReference type="AlphaFoldDB" id="A0A5C8NS45"/>
<organism evidence="3 4">
    <name type="scientific">Zeimonas arvi</name>
    <dbReference type="NCBI Taxonomy" id="2498847"/>
    <lineage>
        <taxon>Bacteria</taxon>
        <taxon>Pseudomonadati</taxon>
        <taxon>Pseudomonadota</taxon>
        <taxon>Betaproteobacteria</taxon>
        <taxon>Burkholderiales</taxon>
        <taxon>Burkholderiaceae</taxon>
        <taxon>Zeimonas</taxon>
    </lineage>
</organism>
<dbReference type="EMBL" id="VDUY01000006">
    <property type="protein sequence ID" value="TXL64193.1"/>
    <property type="molecule type" value="Genomic_DNA"/>
</dbReference>
<feature type="transmembrane region" description="Helical" evidence="1">
    <location>
        <begin position="107"/>
        <end position="128"/>
    </location>
</feature>
<keyword evidence="4" id="KW-1185">Reference proteome</keyword>
<dbReference type="InterPro" id="IPR006976">
    <property type="entry name" value="VanZ-like"/>
</dbReference>
<feature type="transmembrane region" description="Helical" evidence="1">
    <location>
        <begin position="172"/>
        <end position="190"/>
    </location>
</feature>
<evidence type="ECO:0000256" key="1">
    <source>
        <dbReference type="SAM" id="Phobius"/>
    </source>
</evidence>
<feature type="transmembrane region" description="Helical" evidence="1">
    <location>
        <begin position="73"/>
        <end position="95"/>
    </location>
</feature>
<feature type="transmembrane region" description="Helical" evidence="1">
    <location>
        <begin position="287"/>
        <end position="309"/>
    </location>
</feature>
<evidence type="ECO:0000259" key="2">
    <source>
        <dbReference type="Pfam" id="PF04892"/>
    </source>
</evidence>
<keyword evidence="1" id="KW-0472">Membrane</keyword>
<feature type="transmembrane region" description="Helical" evidence="1">
    <location>
        <begin position="140"/>
        <end position="160"/>
    </location>
</feature>
<name>A0A5C8NS45_9BURK</name>
<dbReference type="Proteomes" id="UP000321548">
    <property type="component" value="Unassembled WGS sequence"/>
</dbReference>
<gene>
    <name evidence="3" type="ORF">FHP08_14730</name>
</gene>
<comment type="caution">
    <text evidence="3">The sequence shown here is derived from an EMBL/GenBank/DDBJ whole genome shotgun (WGS) entry which is preliminary data.</text>
</comment>
<feature type="domain" description="VanZ-like" evidence="2">
    <location>
        <begin position="36"/>
        <end position="154"/>
    </location>
</feature>
<sequence length="388" mass="39931">MLSISIAGMSVESYPARSMTRTAVPSASAGPHLTAWLVAWVAAIVYATLYPWTGWRAPTVTPWAFLFEGWPRYWTWLDLGLNVAGYVPLGFLAALRFARGRPGIGAALAASALAALLSLGLETLQALLPARIATVSDLVANTAGGGAGAVLAAVMGPTPLQRLAGAAARHLPLAPAAGPGALLLLLWLVVQWKPQSIAFASGELGSVLETVAPGAARRLAEVALAPSHGPLLEAIAVAATVFGVGLLARDTLRPASGWAVALPILLAAAAKSAASATLLGARHALAWLNAGTQGGLIAGALALALAAWWPARVRGLAAAAALALATTLHNLAPPNVYFQATLAAWHQGELANLNGLLRALALIWPFAAIVWCLARLRPRGPRPIIDRP</sequence>
<feature type="transmembrane region" description="Helical" evidence="1">
    <location>
        <begin position="231"/>
        <end position="248"/>
    </location>
</feature>
<keyword evidence="1" id="KW-0812">Transmembrane</keyword>
<reference evidence="3 4" key="1">
    <citation type="submission" date="2019-06" db="EMBL/GenBank/DDBJ databases">
        <title>Quisquiliibacterium sp. nov., isolated from a maize field.</title>
        <authorList>
            <person name="Lin S.-Y."/>
            <person name="Tsai C.-F."/>
            <person name="Young C.-C."/>
        </authorList>
    </citation>
    <scope>NUCLEOTIDE SEQUENCE [LARGE SCALE GENOMIC DNA]</scope>
    <source>
        <strain evidence="3 4">CC-CFT501</strain>
    </source>
</reference>
<feature type="transmembrane region" description="Helical" evidence="1">
    <location>
        <begin position="260"/>
        <end position="281"/>
    </location>
</feature>
<feature type="transmembrane region" description="Helical" evidence="1">
    <location>
        <begin position="33"/>
        <end position="53"/>
    </location>
</feature>
<evidence type="ECO:0000313" key="3">
    <source>
        <dbReference type="EMBL" id="TXL64193.1"/>
    </source>
</evidence>
<keyword evidence="1" id="KW-1133">Transmembrane helix</keyword>
<proteinExistence type="predicted"/>
<feature type="transmembrane region" description="Helical" evidence="1">
    <location>
        <begin position="316"/>
        <end position="336"/>
    </location>
</feature>
<protein>
    <submittedName>
        <fullName evidence="3">VanZ family protein</fullName>
    </submittedName>
</protein>